<evidence type="ECO:0000313" key="3">
    <source>
        <dbReference type="Proteomes" id="UP000036367"/>
    </source>
</evidence>
<protein>
    <submittedName>
        <fullName evidence="2">Signal peptide protein</fullName>
    </submittedName>
</protein>
<comment type="caution">
    <text evidence="2">The sequence shown here is derived from an EMBL/GenBank/DDBJ whole genome shotgun (WGS) entry which is preliminary data.</text>
</comment>
<dbReference type="InterPro" id="IPR021333">
    <property type="entry name" value="DUF2946"/>
</dbReference>
<organism evidence="2 3">
    <name type="scientific">Rhodopirellula islandica</name>
    <dbReference type="NCBI Taxonomy" id="595434"/>
    <lineage>
        <taxon>Bacteria</taxon>
        <taxon>Pseudomonadati</taxon>
        <taxon>Planctomycetota</taxon>
        <taxon>Planctomycetia</taxon>
        <taxon>Pirellulales</taxon>
        <taxon>Pirellulaceae</taxon>
        <taxon>Rhodopirellula</taxon>
    </lineage>
</organism>
<dbReference type="PATRIC" id="fig|595434.4.peg.1198"/>
<keyword evidence="3" id="KW-1185">Reference proteome</keyword>
<gene>
    <name evidence="2" type="ORF">RISK_001247</name>
</gene>
<name>A0A0J1BJT4_RHOIS</name>
<evidence type="ECO:0000313" key="2">
    <source>
        <dbReference type="EMBL" id="KLU06683.1"/>
    </source>
</evidence>
<proteinExistence type="predicted"/>
<reference evidence="2" key="1">
    <citation type="submission" date="2015-05" db="EMBL/GenBank/DDBJ databases">
        <title>Permanent draft genome of Rhodopirellula islandicus K833.</title>
        <authorList>
            <person name="Kizina J."/>
            <person name="Richter M."/>
            <person name="Glockner F.O."/>
            <person name="Harder J."/>
        </authorList>
    </citation>
    <scope>NUCLEOTIDE SEQUENCE [LARGE SCALE GENOMIC DNA]</scope>
    <source>
        <strain evidence="2">K833</strain>
    </source>
</reference>
<dbReference type="EMBL" id="LECT01000013">
    <property type="protein sequence ID" value="KLU06683.1"/>
    <property type="molecule type" value="Genomic_DNA"/>
</dbReference>
<sequence length="162" mass="16853">MVGPLCHNQNLFESNVAFMTSLFRPLVASLLCSLIVLGQAPAWLHVATCDSESHSQVTESASDTVFVCSHGCYHQATAPDASGSDADNAVPASHDSSSPHEHDPNTCGICQSLAAPVGVTWELVVVLPVESVSELTSVSPARLLSATLLSIPQPRGPPAIVA</sequence>
<dbReference type="Pfam" id="PF11162">
    <property type="entry name" value="DUF2946"/>
    <property type="match status" value="1"/>
</dbReference>
<evidence type="ECO:0000256" key="1">
    <source>
        <dbReference type="SAM" id="MobiDB-lite"/>
    </source>
</evidence>
<dbReference type="AlphaFoldDB" id="A0A0J1BJT4"/>
<accession>A0A0J1BJT4</accession>
<feature type="region of interest" description="Disordered" evidence="1">
    <location>
        <begin position="83"/>
        <end position="104"/>
    </location>
</feature>
<dbReference type="Proteomes" id="UP000036367">
    <property type="component" value="Unassembled WGS sequence"/>
</dbReference>